<gene>
    <name evidence="2" type="ORF">NDES1114_LOCUS15334</name>
</gene>
<evidence type="ECO:0000313" key="2">
    <source>
        <dbReference type="EMBL" id="CAD9117150.1"/>
    </source>
</evidence>
<name>A0A7S1LYI1_NEODS</name>
<organism evidence="2">
    <name type="scientific">Neobodo designis</name>
    <name type="common">Flagellated protozoan</name>
    <name type="synonym">Bodo designis</name>
    <dbReference type="NCBI Taxonomy" id="312471"/>
    <lineage>
        <taxon>Eukaryota</taxon>
        <taxon>Discoba</taxon>
        <taxon>Euglenozoa</taxon>
        <taxon>Kinetoplastea</taxon>
        <taxon>Metakinetoplastina</taxon>
        <taxon>Neobodonida</taxon>
        <taxon>Neobodo</taxon>
    </lineage>
</organism>
<reference evidence="2" key="1">
    <citation type="submission" date="2021-01" db="EMBL/GenBank/DDBJ databases">
        <authorList>
            <person name="Corre E."/>
            <person name="Pelletier E."/>
            <person name="Niang G."/>
            <person name="Scheremetjew M."/>
            <person name="Finn R."/>
            <person name="Kale V."/>
            <person name="Holt S."/>
            <person name="Cochrane G."/>
            <person name="Meng A."/>
            <person name="Brown T."/>
            <person name="Cohen L."/>
        </authorList>
    </citation>
    <scope>NUCLEOTIDE SEQUENCE</scope>
    <source>
        <strain evidence="2">CCAP 1951/1</strain>
    </source>
</reference>
<accession>A0A7S1LYI1</accession>
<feature type="signal peptide" evidence="1">
    <location>
        <begin position="1"/>
        <end position="21"/>
    </location>
</feature>
<dbReference type="AlphaFoldDB" id="A0A7S1LYI1"/>
<protein>
    <submittedName>
        <fullName evidence="2">Uncharacterized protein</fullName>
    </submittedName>
</protein>
<proteinExistence type="predicted"/>
<dbReference type="EMBL" id="HBGF01023227">
    <property type="protein sequence ID" value="CAD9117150.1"/>
    <property type="molecule type" value="Transcribed_RNA"/>
</dbReference>
<evidence type="ECO:0000256" key="1">
    <source>
        <dbReference type="SAM" id="SignalP"/>
    </source>
</evidence>
<feature type="chain" id="PRO_5031413124" evidence="1">
    <location>
        <begin position="22"/>
        <end position="92"/>
    </location>
</feature>
<keyword evidence="1" id="KW-0732">Signal</keyword>
<sequence>MARVFAFLAVLLAVLAVVASAGKYEDMKQACDMCANINMGGGSKQNYVCPKDSVKECNININGWCCSKKRASAKCKPCWDLNADDDDDDEDM</sequence>